<evidence type="ECO:0000313" key="1">
    <source>
        <dbReference type="EMBL" id="EPG72804.1"/>
    </source>
</evidence>
<keyword evidence="2" id="KW-1185">Reference proteome</keyword>
<organism evidence="1 2">
    <name type="scientific">Leptospira fainei serovar Hurstbridge str. BUT 6</name>
    <dbReference type="NCBI Taxonomy" id="1193011"/>
    <lineage>
        <taxon>Bacteria</taxon>
        <taxon>Pseudomonadati</taxon>
        <taxon>Spirochaetota</taxon>
        <taxon>Spirochaetia</taxon>
        <taxon>Leptospirales</taxon>
        <taxon>Leptospiraceae</taxon>
        <taxon>Leptospira</taxon>
    </lineage>
</organism>
<evidence type="ECO:0000313" key="2">
    <source>
        <dbReference type="Proteomes" id="UP000014540"/>
    </source>
</evidence>
<reference evidence="1" key="1">
    <citation type="submission" date="2013-04" db="EMBL/GenBank/DDBJ databases">
        <authorList>
            <person name="Harkins D.M."/>
            <person name="Durkin A.S."/>
            <person name="Selengut J.D."/>
            <person name="Sanka R."/>
            <person name="DePew J."/>
            <person name="Purushe J."/>
            <person name="Ahmed A."/>
            <person name="van der Linden H."/>
            <person name="Goris M.G.A."/>
            <person name="Hartskeerl R.A."/>
            <person name="Vinetz J.M."/>
            <person name="Sutton G.G."/>
            <person name="Nelson W.C."/>
            <person name="Fouts D.E."/>
        </authorList>
    </citation>
    <scope>NUCLEOTIDE SEQUENCE [LARGE SCALE GENOMIC DNA]</scope>
    <source>
        <strain evidence="1">BUT 6</strain>
    </source>
</reference>
<sequence>MKSNALRLFQMFLFEKNNPRLIAEDVKSRIRFFGTNKGSIQTL</sequence>
<gene>
    <name evidence="1" type="ORF">LEP1GSC058_1106</name>
</gene>
<comment type="caution">
    <text evidence="1">The sequence shown here is derived from an EMBL/GenBank/DDBJ whole genome shotgun (WGS) entry which is preliminary data.</text>
</comment>
<protein>
    <submittedName>
        <fullName evidence="1">Uncharacterized protein</fullName>
    </submittedName>
</protein>
<dbReference type="EMBL" id="AKWZ02000011">
    <property type="protein sequence ID" value="EPG72804.1"/>
    <property type="molecule type" value="Genomic_DNA"/>
</dbReference>
<dbReference type="Proteomes" id="UP000014540">
    <property type="component" value="Unassembled WGS sequence"/>
</dbReference>
<name>S3UWR5_9LEPT</name>
<accession>S3UWR5</accession>
<proteinExistence type="predicted"/>
<dbReference type="AlphaFoldDB" id="S3UWR5"/>